<name>A0A1I4UA20_9FLAO</name>
<dbReference type="Gene3D" id="3.40.50.80">
    <property type="entry name" value="Nucleotide-binding domain of ferredoxin-NADP reductase (FNR) module"/>
    <property type="match status" value="1"/>
</dbReference>
<evidence type="ECO:0000259" key="4">
    <source>
        <dbReference type="PROSITE" id="PS50902"/>
    </source>
</evidence>
<proteinExistence type="predicted"/>
<feature type="transmembrane region" description="Helical" evidence="3">
    <location>
        <begin position="12"/>
        <end position="33"/>
    </location>
</feature>
<dbReference type="SUPFAM" id="SSF63380">
    <property type="entry name" value="Riboflavin synthase domain-like"/>
    <property type="match status" value="1"/>
</dbReference>
<dbReference type="InterPro" id="IPR039261">
    <property type="entry name" value="FNR_nucleotide-bd"/>
</dbReference>
<dbReference type="AlphaFoldDB" id="A0A1I4UA20"/>
<gene>
    <name evidence="5" type="ORF">SAMN05421738_103140</name>
</gene>
<dbReference type="RefSeq" id="WP_092906727.1">
    <property type="nucleotide sequence ID" value="NZ_FOUZ01000003.1"/>
</dbReference>
<dbReference type="Pfam" id="PF03929">
    <property type="entry name" value="PepSY_TM"/>
    <property type="match status" value="1"/>
</dbReference>
<feature type="domain" description="Flavodoxin-like" evidence="4">
    <location>
        <begin position="343"/>
        <end position="478"/>
    </location>
</feature>
<dbReference type="InterPro" id="IPR001709">
    <property type="entry name" value="Flavoprot_Pyr_Nucl_cyt_Rdtase"/>
</dbReference>
<dbReference type="PROSITE" id="PS50902">
    <property type="entry name" value="FLAVODOXIN_LIKE"/>
    <property type="match status" value="1"/>
</dbReference>
<keyword evidence="3" id="KW-0812">Transmembrane</keyword>
<keyword evidence="3" id="KW-0472">Membrane</keyword>
<dbReference type="OrthoDB" id="9789468at2"/>
<dbReference type="STRING" id="684065.SAMN05421738_103140"/>
<dbReference type="PANTHER" id="PTHR19384">
    <property type="entry name" value="NITRIC OXIDE SYNTHASE-RELATED"/>
    <property type="match status" value="1"/>
</dbReference>
<dbReference type="Gene3D" id="2.40.30.10">
    <property type="entry name" value="Translation factors"/>
    <property type="match status" value="1"/>
</dbReference>
<dbReference type="GO" id="GO:0050660">
    <property type="term" value="F:flavin adenine dinucleotide binding"/>
    <property type="evidence" value="ECO:0007669"/>
    <property type="project" value="TreeGrafter"/>
</dbReference>
<dbReference type="PANTHER" id="PTHR19384:SF17">
    <property type="entry name" value="NADPH--CYTOCHROME P450 REDUCTASE"/>
    <property type="match status" value="1"/>
</dbReference>
<dbReference type="SUPFAM" id="SSF52218">
    <property type="entry name" value="Flavoproteins"/>
    <property type="match status" value="1"/>
</dbReference>
<feature type="transmembrane region" description="Helical" evidence="3">
    <location>
        <begin position="130"/>
        <end position="151"/>
    </location>
</feature>
<dbReference type="Pfam" id="PF00258">
    <property type="entry name" value="Flavodoxin_1"/>
    <property type="match status" value="1"/>
</dbReference>
<dbReference type="GO" id="GO:0005829">
    <property type="term" value="C:cytosol"/>
    <property type="evidence" value="ECO:0007669"/>
    <property type="project" value="TreeGrafter"/>
</dbReference>
<dbReference type="Proteomes" id="UP000199149">
    <property type="component" value="Unassembled WGS sequence"/>
</dbReference>
<dbReference type="InterPro" id="IPR017938">
    <property type="entry name" value="Riboflavin_synthase-like_b-brl"/>
</dbReference>
<evidence type="ECO:0000313" key="6">
    <source>
        <dbReference type="Proteomes" id="UP000199149"/>
    </source>
</evidence>
<dbReference type="InterPro" id="IPR008254">
    <property type="entry name" value="Flavodoxin/NO_synth"/>
</dbReference>
<dbReference type="Pfam" id="PF00175">
    <property type="entry name" value="NAD_binding_1"/>
    <property type="match status" value="1"/>
</dbReference>
<accession>A0A1I4UA20</accession>
<dbReference type="Gene3D" id="3.40.50.360">
    <property type="match status" value="1"/>
</dbReference>
<keyword evidence="6" id="KW-1185">Reference proteome</keyword>
<dbReference type="EC" id="1.6.2.4" evidence="2"/>
<feature type="transmembrane region" description="Helical" evidence="3">
    <location>
        <begin position="172"/>
        <end position="197"/>
    </location>
</feature>
<organism evidence="5 6">
    <name type="scientific">Algoriella xinjiangensis</name>
    <dbReference type="NCBI Taxonomy" id="684065"/>
    <lineage>
        <taxon>Bacteria</taxon>
        <taxon>Pseudomonadati</taxon>
        <taxon>Bacteroidota</taxon>
        <taxon>Flavobacteriia</taxon>
        <taxon>Flavobacteriales</taxon>
        <taxon>Weeksellaceae</taxon>
        <taxon>Algoriella</taxon>
    </lineage>
</organism>
<dbReference type="GO" id="GO:0010181">
    <property type="term" value="F:FMN binding"/>
    <property type="evidence" value="ECO:0007669"/>
    <property type="project" value="InterPro"/>
</dbReference>
<dbReference type="GO" id="GO:0003958">
    <property type="term" value="F:NADPH-hemoprotein reductase activity"/>
    <property type="evidence" value="ECO:0007669"/>
    <property type="project" value="UniProtKB-EC"/>
</dbReference>
<dbReference type="InterPro" id="IPR005625">
    <property type="entry name" value="PepSY-ass_TM"/>
</dbReference>
<sequence>MTLSVWRYAHLALAIISFLFLTMASITGVILAIDPVTEKTQPYKVDNFDAITLAQSLPELKKVYPELIELSVDHNQFVTLEGFDADGNDFKQFVNPTTGKAIGTPKEKSEFIQWITSLHRSLFLHETGRFIVGIVSFLLLLISVSGTILIIKRQQGIRHFFAKINKDFFAQYFHVVAGRILLIPILIISLTGTYLFLLRFNVIPNPEIKTVEITPKVDENAKQIDLKDFPIFKQTHLADVEKIEFPFADDPEEFYKIKLTDRELTVNQITGKVENETLYPKAKVLETLSLNLHTGRTNAVWAIILGIASLNILFFIYSGFVITFKRTRTKIGKNKFTADEAEIILLVGSENGSTLGFANKIQAQFLADGKKTFMAQMNQYQVYPNAKNIIIFTSTYGIGEAPTNAKNFENLVIKHPQTQNIKFSVVGFGSKAYKDFCGYAVKIDELLTAQKWATRLLDLKTVNDRSPEEFTNWVKEWSEINLIALSTAPALYSGKTPKLKALNLVSKNTISENDKTFTLHFQTKDKFKSGDLLAIYPANDHRERFYSIGKINNKLQLVVKLHEFGLGSQYLHQLKNDEIIKARIIKNSSFHFPKKAKKVIMIANGTGIAPFLGMIDENSKLIETHLYCGFRHQNETTKKYQEFANQQIEKQHLKHFQLAFSREENSNYVMDLVKKDADLITDFLQDNGVIMICGALAMQKDVEQVLEVICQEKLGKSFDYFKTKGQLLTDCY</sequence>
<keyword evidence="1" id="KW-0285">Flavoprotein</keyword>
<dbReference type="SUPFAM" id="SSF52343">
    <property type="entry name" value="Ferredoxin reductase-like, C-terminal NADP-linked domain"/>
    <property type="match status" value="1"/>
</dbReference>
<dbReference type="EMBL" id="FOUZ01000003">
    <property type="protein sequence ID" value="SFM85573.1"/>
    <property type="molecule type" value="Genomic_DNA"/>
</dbReference>
<evidence type="ECO:0000313" key="5">
    <source>
        <dbReference type="EMBL" id="SFM85573.1"/>
    </source>
</evidence>
<reference evidence="6" key="1">
    <citation type="submission" date="2016-10" db="EMBL/GenBank/DDBJ databases">
        <authorList>
            <person name="Varghese N."/>
            <person name="Submissions S."/>
        </authorList>
    </citation>
    <scope>NUCLEOTIDE SEQUENCE [LARGE SCALE GENOMIC DNA]</scope>
    <source>
        <strain evidence="6">XJ109</strain>
    </source>
</reference>
<dbReference type="InterPro" id="IPR001433">
    <property type="entry name" value="OxRdtase_FAD/NAD-bd"/>
</dbReference>
<evidence type="ECO:0000256" key="2">
    <source>
        <dbReference type="ARBA" id="ARBA00023797"/>
    </source>
</evidence>
<evidence type="ECO:0000256" key="3">
    <source>
        <dbReference type="SAM" id="Phobius"/>
    </source>
</evidence>
<dbReference type="InterPro" id="IPR029039">
    <property type="entry name" value="Flavoprotein-like_sf"/>
</dbReference>
<evidence type="ECO:0000256" key="1">
    <source>
        <dbReference type="ARBA" id="ARBA00022630"/>
    </source>
</evidence>
<protein>
    <recommendedName>
        <fullName evidence="2">NADPH--hemoprotein reductase</fullName>
        <ecNumber evidence="2">1.6.2.4</ecNumber>
    </recommendedName>
</protein>
<feature type="transmembrane region" description="Helical" evidence="3">
    <location>
        <begin position="299"/>
        <end position="324"/>
    </location>
</feature>
<dbReference type="PRINTS" id="PR00371">
    <property type="entry name" value="FPNCR"/>
</dbReference>
<keyword evidence="3" id="KW-1133">Transmembrane helix</keyword>